<dbReference type="InterPro" id="IPR055510">
    <property type="entry name" value="DUF7083"/>
</dbReference>
<dbReference type="GO" id="GO:0017148">
    <property type="term" value="P:negative regulation of translation"/>
    <property type="evidence" value="ECO:0007669"/>
    <property type="project" value="InterPro"/>
</dbReference>
<reference evidence="10" key="2">
    <citation type="submission" date="2022-06" db="UniProtKB">
        <authorList>
            <consortium name="EnsemblMetazoa"/>
        </authorList>
    </citation>
    <scope>IDENTIFICATION</scope>
    <source>
        <strain evidence="10">DF5081</strain>
    </source>
</reference>
<feature type="compositionally biased region" description="Low complexity" evidence="8">
    <location>
        <begin position="1435"/>
        <end position="1456"/>
    </location>
</feature>
<dbReference type="FunFam" id="1.25.40.790:FF:000001">
    <property type="entry name" value="Ccr4-not transcription complex subunit 1 isoform"/>
    <property type="match status" value="1"/>
</dbReference>
<dbReference type="PROSITE" id="PS50175">
    <property type="entry name" value="ASP_PROT_RETROV"/>
    <property type="match status" value="1"/>
</dbReference>
<dbReference type="InterPro" id="IPR024557">
    <property type="entry name" value="CNOT1_dom_4"/>
</dbReference>
<dbReference type="FunFam" id="1.25.40.800:FF:000002">
    <property type="entry name" value="CCR4-Not complex component, Not1"/>
    <property type="match status" value="1"/>
</dbReference>
<keyword evidence="2" id="KW-0678">Repressor</keyword>
<dbReference type="GO" id="GO:0000289">
    <property type="term" value="P:nuclear-transcribed mRNA poly(A) tail shortening"/>
    <property type="evidence" value="ECO:0007669"/>
    <property type="project" value="UniProtKB-ARBA"/>
</dbReference>
<dbReference type="Gene3D" id="1.25.40.800">
    <property type="match status" value="1"/>
</dbReference>
<evidence type="ECO:0000256" key="6">
    <source>
        <dbReference type="ARBA" id="ARBA00023242"/>
    </source>
</evidence>
<feature type="region of interest" description="Disordered" evidence="8">
    <location>
        <begin position="1422"/>
        <end position="1460"/>
    </location>
</feature>
<dbReference type="InterPro" id="IPR040398">
    <property type="entry name" value="Not1"/>
</dbReference>
<feature type="compositionally biased region" description="Pro residues" evidence="8">
    <location>
        <begin position="1315"/>
        <end position="1327"/>
    </location>
</feature>
<dbReference type="InterPro" id="IPR007196">
    <property type="entry name" value="CCR4-Not_Not1_C"/>
</dbReference>
<evidence type="ECO:0000256" key="1">
    <source>
        <dbReference type="ARBA" id="ARBA00004123"/>
    </source>
</evidence>
<feature type="region of interest" description="Disordered" evidence="8">
    <location>
        <begin position="1634"/>
        <end position="1659"/>
    </location>
</feature>
<evidence type="ECO:0000256" key="7">
    <source>
        <dbReference type="ARBA" id="ARBA00025717"/>
    </source>
</evidence>
<feature type="compositionally biased region" description="Low complexity" evidence="8">
    <location>
        <begin position="1297"/>
        <end position="1314"/>
    </location>
</feature>
<dbReference type="Gene3D" id="1.25.40.180">
    <property type="match status" value="1"/>
</dbReference>
<feature type="compositionally biased region" description="Polar residues" evidence="8">
    <location>
        <begin position="1952"/>
        <end position="1968"/>
    </location>
</feature>
<evidence type="ECO:0000256" key="4">
    <source>
        <dbReference type="ARBA" id="ARBA00023015"/>
    </source>
</evidence>
<feature type="compositionally biased region" description="Low complexity" evidence="8">
    <location>
        <begin position="1207"/>
        <end position="1238"/>
    </location>
</feature>
<dbReference type="Pfam" id="PF12842">
    <property type="entry name" value="DUF3819"/>
    <property type="match status" value="1"/>
</dbReference>
<dbReference type="InterPro" id="IPR021109">
    <property type="entry name" value="Peptidase_aspartic_dom_sf"/>
</dbReference>
<dbReference type="Pfam" id="PF23309">
    <property type="entry name" value="DUF7083"/>
    <property type="match status" value="1"/>
</dbReference>
<dbReference type="InterPro" id="IPR001995">
    <property type="entry name" value="Peptidase_A2_cat"/>
</dbReference>
<dbReference type="Pfam" id="PF04054">
    <property type="entry name" value="Not1"/>
    <property type="match status" value="1"/>
</dbReference>
<dbReference type="Gene3D" id="2.40.70.10">
    <property type="entry name" value="Acid Proteases"/>
    <property type="match status" value="1"/>
</dbReference>
<dbReference type="PANTHER" id="PTHR13162:SF8">
    <property type="entry name" value="CCR4-NOT TRANSCRIPTION COMPLEX SUBUNIT 1"/>
    <property type="match status" value="1"/>
</dbReference>
<dbReference type="InterPro" id="IPR032193">
    <property type="entry name" value="CNOT1_TTP_bind"/>
</dbReference>
<dbReference type="Gene3D" id="1.25.40.790">
    <property type="match status" value="1"/>
</dbReference>
<comment type="similarity">
    <text evidence="7">Belongs to the CNOT1 family.</text>
</comment>
<keyword evidence="11" id="KW-1185">Reference proteome</keyword>
<dbReference type="PANTHER" id="PTHR13162">
    <property type="entry name" value="CCR4-NOT TRANSCRIPTION COMPLEX"/>
    <property type="match status" value="1"/>
</dbReference>
<feature type="region of interest" description="Disordered" evidence="8">
    <location>
        <begin position="458"/>
        <end position="506"/>
    </location>
</feature>
<sequence>MGGLNRYEDLIEKEGNELDDASKARLVLLKLDSQSYALFTNIILPKKPADLNLEEVVKTLRQHFGDEASVFRRRFEYINSEYQGNGLDEYAGQVKKRFNHSEWKLMNDEQIQCLTFICGLRAAEHDDLRMRALRTLEAQPEITLMGMVRDLKKMMGSRVDAKLPINQSMRHGDIYAVKSQSSKKPMHHRKLHRHHPPKQPYACHRCNGDHWERECWYKDAVCNNCQRKGHIAKACHASRETSPNGSIRTNTVAINHTTSSQNHQPSKRIFKNVVINGQLIRMQFDTGADVTLISQQDWIKLQKPSLHATKGTLRSVNNKQIKEYGAFNCKFEIDGQAATGTCRVADTSTLLGMDWISKSKKLYGRLTGRLNAANSSRLEPSRIRTIATARLQLPPNAKPIYRKTNSMSSAAIALIKEERERRQHRHHQIKCNKCKRQLSKRNGKGRTLIEYNNEMWKHQSSPNSLDSPAASQHPTTSISTAAFGGPDVPKKPNRHRRKAVRLNREPEHRTSNCRLVVICGRSTPAVANHAANILLAAFNFTQIEASSKKFLDEDAALSLLHTILSYATVLQSARSEVEIRGAQRLTAAVCDLIAVYTKAMDEMEASKTLSYLCKRLAGQYDPLVVLPFISKLAKSRRLRHYLQPLFVGHCDYTAETWGASPEGAEIYNHIARGNFSTQTLIEIVQTFLEKEVKEVIISSTTDPIKLVQYLISCSTPSNSEIVQALAFMLYSNTKLMPHGNAGHIDMDVQAADTITTARLGDSKYTQPVKDALVESGRESLQRRLEIFGPKFLENTDDFVKELKCAPVQRKLVTSTSVAHAMIYMIQCNYDLSEGIDKGKYEYPLYWTATNFIRGVERFVDEQGMRQDEVYDWYEEINWMDVLREFDTDALFICRQTFVFFAEAFPLMFPDDSTFPIGFFYTPWKCWECQMHMFKEMVEHPDIWSLARYPHTKVLTPELNLKAIPDDTPPIVQLWNCLEFSNYLLTMANAQPQMSTPVRQIFETGFIQAGDVSTLALILSPTQWTQTRQEFIRHFLPLFILKSSNMTPVLNLAWNDHNLAKHMRPHILWCLTYMYSSDNSQLAKILDVAHDIKPTGLSELLNQPAKHLHFMVDLACLASKRDYLNLEKWLEDKEKAHGEALTVAVLQYIQKKYQHAQLSAALAPGAGAGPQTPSDPLHVLVPFVTKKARKPHKQQFPLLFQVMKENSGRSSSVSSGGHQTVPQQTVSQQQQQQQASAAVYGSGIPPAGVVSSQPPMPQPLQQQSQPPSLQQQISQSSQQQQMVHGQAPGPIQPPIRPSPFVQQQQSFAGQQHPHMMQPPPGAPQPPNPGMNMLLNMSPFGTGNTRDLLKVVQPAPPPPPSMSPSTQMMRSLIPPLTQRQNSQQGWHGAPAPSQGRPSGPPTPQQMDFRGIPTNQIQDFVPGSQLQRSGSVSGGSLGSLASQVKAPGSLGMGSPMPGGQQANANQMPIDDISMMTFAEDIQEEANSYFEKIYSVNNAMSVDNLIDLLKRFKVSRDRRERNVLACVVKNLFEEYRFFHEYPERELRTTAAVYGGIIREDIITNVQFATAVRKVIESLNADSNSMLYTFGTVALQHCRNKLCAYPKVCQMIENSANFSKMPQLLKDYVTAGVKGELPPVDGRHTPIGQGGSASSTPAPTAPPTNWGAVARAASVDPKNSLPANRTGNVLSYTNVDTLVMATTKDGAEIAQPAEAVVDKISFLFNNLSQSNLMQKKDEVAAMIEENGESFTRWLSQYIVMKRVSIEQNFQPLYNQFVTAINNEQLDQFIKRETFRNIRILLRSDKKTGVASNYSDRQLLKNLGNWLGAITIARNKPILLNDLDMKSLLLEAYYKGQAELLFVVPFISKILMACAKTTLFTASCAWIKSILKVLAELHNEPDLKINLKFEIEVLCKELGTDISSMQMDGILKDTEKLVRVTQQLCEVRQLTRPEAASPVQSQIRMSGSAEQLSGMSPAVADPTNKPATPQPTEAELAAGGGSQGTEAQVVPNVTHYAYHDINVLTYDGLIPHVKIVSHLPLFQLHPHAKHLVRPAMIHAIKELITPVTERALKIAMTVTESLVRKDFALDPDEQNLRAASFHMMRAMTAGMAMITCRDPLASTMHANLAQAFSSSLRSTGGTPEMKQMIEEASSTITQDNVELCTNFIVKTACEKATQEIEKRLDADYQKRTAAKTEGTPFRDEATVAIHAHLPKAIATQPGPTDKSLMSIYEQFSSRICGFKANAGTDESSNSEPGSGTMTPIPTATKEFEIVCQQLQIIIKEVDQTTQAQPHLNNAAFQTVCLMRELMQQVITTKDAQHLISLITRSTEHLLHAYRLEGAPTKHLLDVEWARRLRDLFIGLMRLLQTYFPLVDLSRRITTAIMQIRSDYKWNMEGIEILFKQSLLQSALWDQHLAGSMDNGGNMEAVLFAQKFVRTIGGGDMQRIQYIKEKFPQTCEQLTKLHQLQTATRTAQEAVGSNGANHHHPQQQQQPPVTLPMEAAPLPQASAEAMAQKGYEDQEMNNKVEIIMREWIQLCYSPTGQRSPQESLAQMIQLMHEHGVLATDDKITQFFRLCVENCVDISVRIMRTEQMANGLTTGFIRHRCYYTLDAFVKLMALMIRHSDNGQSQNKINLLKKLLNIIVGVLHMDHEVRKQDFNAMPYHRILISLFNEITGPDPLKLLEPIAWSILEAFGQTFFALQPRRMPGFAFAWLDIVGHRNVIGRLLANTGIAETVDSVKTAATYTQLIISHLKFLAPFLRNIQLPKSIAILYKGTLRVLLVILHDFPELLCEFHYVICDTVPPNCVQLRNLILSAYPRQMRLPDPFALNFKAVDTIPEMAVEPKSNLNMATIIPDNIRIPLDEYLSTRTPVDFLPNLPTLLQTQNQAGTKYNTTVMNALVLYVGIRAIEHLHHRRQRISTLTIAHTSYMDIFQNLAIQLDTEGRYLLFNGIANQLRYPNAHTHYFSCVFLYLFKNSTNDTIQEQITRILFERLVALRPHPWGLLITFIELIKNPTYNFWRYEFTSCAPEIQRLFQNVANTCVPAQTSTQSAAQQQQAAAESQGVLSGATTQQSVTPSN</sequence>
<evidence type="ECO:0000313" key="11">
    <source>
        <dbReference type="Proteomes" id="UP000005237"/>
    </source>
</evidence>
<dbReference type="InterPro" id="IPR055454">
    <property type="entry name" value="CNOT1-like_NOT1_connector"/>
</dbReference>
<feature type="domain" description="Peptidase A2" evidence="9">
    <location>
        <begin position="280"/>
        <end position="298"/>
    </location>
</feature>
<dbReference type="EnsemblMetazoa" id="CJA18259a.1">
    <property type="protein sequence ID" value="CJA18259a.1"/>
    <property type="gene ID" value="WBGene00137462"/>
</dbReference>
<feature type="region of interest" description="Disordered" evidence="8">
    <location>
        <begin position="1950"/>
        <end position="1998"/>
    </location>
</feature>
<evidence type="ECO:0000313" key="10">
    <source>
        <dbReference type="EnsemblMetazoa" id="CJA18259a.1"/>
    </source>
</evidence>
<dbReference type="Gene3D" id="1.25.40.840">
    <property type="entry name" value="CCR4-NOT transcription complex subunit 1 TTP binding domain"/>
    <property type="match status" value="1"/>
</dbReference>
<evidence type="ECO:0000256" key="3">
    <source>
        <dbReference type="ARBA" id="ARBA00022801"/>
    </source>
</evidence>
<evidence type="ECO:0000256" key="5">
    <source>
        <dbReference type="ARBA" id="ARBA00023163"/>
    </source>
</evidence>
<dbReference type="Pfam" id="PF25097">
    <property type="entry name" value="ARM_Cnot1"/>
    <property type="match status" value="1"/>
</dbReference>
<evidence type="ECO:0000256" key="2">
    <source>
        <dbReference type="ARBA" id="ARBA00022491"/>
    </source>
</evidence>
<dbReference type="SUPFAM" id="SSF50630">
    <property type="entry name" value="Acid proteases"/>
    <property type="match status" value="1"/>
</dbReference>
<dbReference type="Proteomes" id="UP000005237">
    <property type="component" value="Unassembled WGS sequence"/>
</dbReference>
<dbReference type="GO" id="GO:0006508">
    <property type="term" value="P:proteolysis"/>
    <property type="evidence" value="ECO:0007669"/>
    <property type="project" value="InterPro"/>
</dbReference>
<feature type="compositionally biased region" description="Basic residues" evidence="8">
    <location>
        <begin position="491"/>
        <end position="501"/>
    </location>
</feature>
<keyword evidence="4" id="KW-0805">Transcription regulation</keyword>
<feature type="compositionally biased region" description="Low complexity" evidence="8">
    <location>
        <begin position="1258"/>
        <end position="1288"/>
    </location>
</feature>
<evidence type="ECO:0000259" key="9">
    <source>
        <dbReference type="PROSITE" id="PS50175"/>
    </source>
</evidence>
<dbReference type="InterPro" id="IPR032191">
    <property type="entry name" value="CNOT1_CAF1_bind"/>
</dbReference>
<organism evidence="10 11">
    <name type="scientific">Caenorhabditis japonica</name>
    <dbReference type="NCBI Taxonomy" id="281687"/>
    <lineage>
        <taxon>Eukaryota</taxon>
        <taxon>Metazoa</taxon>
        <taxon>Ecdysozoa</taxon>
        <taxon>Nematoda</taxon>
        <taxon>Chromadorea</taxon>
        <taxon>Rhabditida</taxon>
        <taxon>Rhabditina</taxon>
        <taxon>Rhabditomorpha</taxon>
        <taxon>Rhabditoidea</taxon>
        <taxon>Rhabditidae</taxon>
        <taxon>Peloderinae</taxon>
        <taxon>Caenorhabditis</taxon>
    </lineage>
</organism>
<keyword evidence="6" id="KW-0539">Nucleus</keyword>
<feature type="compositionally biased region" description="Polar residues" evidence="8">
    <location>
        <begin position="458"/>
        <end position="480"/>
    </location>
</feature>
<dbReference type="GO" id="GO:0060090">
    <property type="term" value="F:molecular adaptor activity"/>
    <property type="evidence" value="ECO:0007669"/>
    <property type="project" value="TreeGrafter"/>
</dbReference>
<keyword evidence="5" id="KW-0804">Transcription</keyword>
<name>A0A8R1I1K5_CAEJA</name>
<dbReference type="InterPro" id="IPR032194">
    <property type="entry name" value="CNOT1_HEAT"/>
</dbReference>
<feature type="region of interest" description="Disordered" evidence="8">
    <location>
        <begin position="1206"/>
        <end position="1330"/>
    </location>
</feature>
<dbReference type="Pfam" id="PF16418">
    <property type="entry name" value="CNOT1_HEAT"/>
    <property type="match status" value="1"/>
</dbReference>
<proteinExistence type="inferred from homology"/>
<comment type="subcellular location">
    <subcellularLocation>
        <location evidence="1">Nucleus</location>
    </subcellularLocation>
</comment>
<dbReference type="GO" id="GO:0000932">
    <property type="term" value="C:P-body"/>
    <property type="evidence" value="ECO:0007669"/>
    <property type="project" value="TreeGrafter"/>
</dbReference>
<dbReference type="GO" id="GO:0004190">
    <property type="term" value="F:aspartic-type endopeptidase activity"/>
    <property type="evidence" value="ECO:0007669"/>
    <property type="project" value="InterPro"/>
</dbReference>
<accession>A0A8R1I1K5</accession>
<dbReference type="GO" id="GO:0030015">
    <property type="term" value="C:CCR4-NOT core complex"/>
    <property type="evidence" value="ECO:0007669"/>
    <property type="project" value="InterPro"/>
</dbReference>
<dbReference type="Pfam" id="PF16415">
    <property type="entry name" value="CNOT1_CAF1_bind"/>
    <property type="match status" value="1"/>
</dbReference>
<evidence type="ECO:0000256" key="8">
    <source>
        <dbReference type="SAM" id="MobiDB-lite"/>
    </source>
</evidence>
<dbReference type="FunFam" id="1.25.40.180:FF:000012">
    <property type="entry name" value="Ccr4-Not transcription complex subunit"/>
    <property type="match status" value="1"/>
</dbReference>
<dbReference type="Pfam" id="PF16417">
    <property type="entry name" value="CNOT1_TTP_bind"/>
    <property type="match status" value="1"/>
</dbReference>
<dbReference type="InterPro" id="IPR038535">
    <property type="entry name" value="CNOT1_TTP_bind_sf"/>
</dbReference>
<reference evidence="11" key="1">
    <citation type="submission" date="2010-08" db="EMBL/GenBank/DDBJ databases">
        <authorList>
            <consortium name="Caenorhabditis japonica Sequencing Consortium"/>
            <person name="Wilson R.K."/>
        </authorList>
    </citation>
    <scope>NUCLEOTIDE SEQUENCE [LARGE SCALE GENOMIC DNA]</scope>
    <source>
        <strain evidence="11">DF5081</strain>
    </source>
</reference>
<feature type="region of interest" description="Disordered" evidence="8">
    <location>
        <begin position="2465"/>
        <end position="2489"/>
    </location>
</feature>
<dbReference type="GO" id="GO:0005634">
    <property type="term" value="C:nucleus"/>
    <property type="evidence" value="ECO:0007669"/>
    <property type="project" value="UniProtKB-SubCell"/>
</dbReference>
<protein>
    <submittedName>
        <fullName evidence="10">Peptidase A2 domain-containing protein</fullName>
    </submittedName>
</protein>
<feature type="region of interest" description="Disordered" evidence="8">
    <location>
        <begin position="1374"/>
        <end position="1407"/>
    </location>
</feature>
<keyword evidence="3" id="KW-0378">Hydrolase</keyword>